<evidence type="ECO:0000313" key="22">
    <source>
        <dbReference type="Proteomes" id="UP000181898"/>
    </source>
</evidence>
<evidence type="ECO:0000256" key="18">
    <source>
        <dbReference type="HAMAP-Rule" id="MF_00079"/>
    </source>
</evidence>
<comment type="pathway">
    <text evidence="4 18">Amino-acid biosynthesis; L-histidine biosynthesis; L-histidine from 5-phospho-alpha-D-ribose 1-diphosphate: step 1/9.</text>
</comment>
<evidence type="ECO:0000256" key="16">
    <source>
        <dbReference type="ARBA" id="ARBA00023102"/>
    </source>
</evidence>
<dbReference type="Gene3D" id="3.40.190.10">
    <property type="entry name" value="Periplasmic binding protein-like II"/>
    <property type="match status" value="2"/>
</dbReference>
<dbReference type="EC" id="2.4.2.17" evidence="6 18"/>
<dbReference type="RefSeq" id="WP_072554875.1">
    <property type="nucleotide sequence ID" value="NZ_CP018155.1"/>
</dbReference>
<keyword evidence="12 18" id="KW-0479">Metal-binding</keyword>
<evidence type="ECO:0000256" key="9">
    <source>
        <dbReference type="ARBA" id="ARBA00022605"/>
    </source>
</evidence>
<dbReference type="AlphaFoldDB" id="A0A1L3JHF7"/>
<dbReference type="Proteomes" id="UP000181898">
    <property type="component" value="Chromosome"/>
</dbReference>
<dbReference type="InterPro" id="IPR011322">
    <property type="entry name" value="N-reg_PII-like_a/b"/>
</dbReference>
<dbReference type="InterPro" id="IPR018198">
    <property type="entry name" value="ATP_PRibTrfase_CS"/>
</dbReference>
<dbReference type="PANTHER" id="PTHR21403:SF8">
    <property type="entry name" value="ATP PHOSPHORIBOSYLTRANSFERASE"/>
    <property type="match status" value="1"/>
</dbReference>
<dbReference type="InterPro" id="IPR013820">
    <property type="entry name" value="ATP_PRibTrfase_cat"/>
</dbReference>
<dbReference type="SUPFAM" id="SSF53850">
    <property type="entry name" value="Periplasmic binding protein-like II"/>
    <property type="match status" value="1"/>
</dbReference>
<evidence type="ECO:0000256" key="1">
    <source>
        <dbReference type="ARBA" id="ARBA00000915"/>
    </source>
</evidence>
<dbReference type="GO" id="GO:0000287">
    <property type="term" value="F:magnesium ion binding"/>
    <property type="evidence" value="ECO:0007669"/>
    <property type="project" value="UniProtKB-UniRule"/>
</dbReference>
<keyword evidence="11 18" id="KW-0808">Transferase</keyword>
<name>A0A1L3JHF7_9FLAO</name>
<keyword evidence="14 18" id="KW-0067">ATP-binding</keyword>
<sequence>MNKLRIAIQKSGRLNQDSLQILKNCGISIDNGKDQLKASATNFPIEVFYLRNGDIPQYLRDGVVDIAIIGENVLIEKGSDLEFVERLGFSKCKVSIAVPKESNATSLKDLNGKRIATSYPKTVQKFLDEQNIEAQIHIINGSVEIAPNIGLADGICDIVSSGSTLFKNGLKEIEVLLKSEAVLAVSPEISSERKEILSKLQFRIQSVLKGKQSKYVLLNAPNDKLESILKLLPGMRSPTVLPLAEEGWSSVHTVINKNDFWEIIDELKQNGAEGILVCPIEKMVL</sequence>
<comment type="similarity">
    <text evidence="5 18">Belongs to the ATP phosphoribosyltransferase family. Long subfamily.</text>
</comment>
<organism evidence="21 22">
    <name type="scientific">Tenacibaculum todarodis</name>
    <dbReference type="NCBI Taxonomy" id="1850252"/>
    <lineage>
        <taxon>Bacteria</taxon>
        <taxon>Pseudomonadati</taxon>
        <taxon>Bacteroidota</taxon>
        <taxon>Flavobacteriia</taxon>
        <taxon>Flavobacteriales</taxon>
        <taxon>Flavobacteriaceae</taxon>
        <taxon>Tenacibaculum</taxon>
    </lineage>
</organism>
<comment type="catalytic activity">
    <reaction evidence="1 18">
        <text>1-(5-phospho-beta-D-ribosyl)-ATP + diphosphate = 5-phospho-alpha-D-ribose 1-diphosphate + ATP</text>
        <dbReference type="Rhea" id="RHEA:18473"/>
        <dbReference type="ChEBI" id="CHEBI:30616"/>
        <dbReference type="ChEBI" id="CHEBI:33019"/>
        <dbReference type="ChEBI" id="CHEBI:58017"/>
        <dbReference type="ChEBI" id="CHEBI:73183"/>
        <dbReference type="EC" id="2.4.2.17"/>
    </reaction>
</comment>
<dbReference type="GO" id="GO:0005524">
    <property type="term" value="F:ATP binding"/>
    <property type="evidence" value="ECO:0007669"/>
    <property type="project" value="UniProtKB-KW"/>
</dbReference>
<keyword evidence="8 18" id="KW-0963">Cytoplasm</keyword>
<dbReference type="SUPFAM" id="SSF54913">
    <property type="entry name" value="GlnB-like"/>
    <property type="match status" value="1"/>
</dbReference>
<evidence type="ECO:0000259" key="19">
    <source>
        <dbReference type="Pfam" id="PF01634"/>
    </source>
</evidence>
<evidence type="ECO:0000256" key="13">
    <source>
        <dbReference type="ARBA" id="ARBA00022741"/>
    </source>
</evidence>
<keyword evidence="10 18" id="KW-0328">Glycosyltransferase</keyword>
<comment type="function">
    <text evidence="17 18">Catalyzes the condensation of ATP and 5-phosphoribose 1-diphosphate to form N'-(5'-phosphoribosyl)-ATP (PR-ATP). Has a crucial role in the pathway because the rate of histidine biosynthesis seems to be controlled primarily by regulation of HisG enzymatic activity.</text>
</comment>
<dbReference type="EMBL" id="CP018155">
    <property type="protein sequence ID" value="APG64549.1"/>
    <property type="molecule type" value="Genomic_DNA"/>
</dbReference>
<dbReference type="NCBIfam" id="TIGR00070">
    <property type="entry name" value="hisG"/>
    <property type="match status" value="1"/>
</dbReference>
<dbReference type="GO" id="GO:0003879">
    <property type="term" value="F:ATP phosphoribosyltransferase activity"/>
    <property type="evidence" value="ECO:0007669"/>
    <property type="project" value="UniProtKB-UniRule"/>
</dbReference>
<dbReference type="GO" id="GO:0005737">
    <property type="term" value="C:cytoplasm"/>
    <property type="evidence" value="ECO:0007669"/>
    <property type="project" value="UniProtKB-SubCell"/>
</dbReference>
<evidence type="ECO:0000256" key="3">
    <source>
        <dbReference type="ARBA" id="ARBA00004496"/>
    </source>
</evidence>
<evidence type="ECO:0000256" key="6">
    <source>
        <dbReference type="ARBA" id="ARBA00011946"/>
    </source>
</evidence>
<evidence type="ECO:0000256" key="5">
    <source>
        <dbReference type="ARBA" id="ARBA00007955"/>
    </source>
</evidence>
<dbReference type="UniPathway" id="UPA00031">
    <property type="reaction ID" value="UER00006"/>
</dbReference>
<dbReference type="InterPro" id="IPR001348">
    <property type="entry name" value="ATP_PRibTrfase_HisG"/>
</dbReference>
<evidence type="ECO:0000256" key="10">
    <source>
        <dbReference type="ARBA" id="ARBA00022676"/>
    </source>
</evidence>
<evidence type="ECO:0000313" key="21">
    <source>
        <dbReference type="EMBL" id="APG64549.1"/>
    </source>
</evidence>
<dbReference type="InterPro" id="IPR013115">
    <property type="entry name" value="HisG_C"/>
</dbReference>
<comment type="activity regulation">
    <text evidence="18">Feedback inhibited by histidine.</text>
</comment>
<dbReference type="STRING" id="1850252.LPB136_03845"/>
<gene>
    <name evidence="18" type="primary">hisG</name>
    <name evidence="21" type="ORF">LPB136_03845</name>
</gene>
<keyword evidence="16 18" id="KW-0368">Histidine biosynthesis</keyword>
<comment type="cofactor">
    <cofactor evidence="2 18">
        <name>Mg(2+)</name>
        <dbReference type="ChEBI" id="CHEBI:18420"/>
    </cofactor>
</comment>
<dbReference type="Gene3D" id="3.30.70.120">
    <property type="match status" value="1"/>
</dbReference>
<evidence type="ECO:0000256" key="7">
    <source>
        <dbReference type="ARBA" id="ARBA00020998"/>
    </source>
</evidence>
<dbReference type="HAMAP" id="MF_00079">
    <property type="entry name" value="HisG_Long"/>
    <property type="match status" value="1"/>
</dbReference>
<dbReference type="FunFam" id="3.30.70.120:FF:000002">
    <property type="entry name" value="ATP phosphoribosyltransferase"/>
    <property type="match status" value="1"/>
</dbReference>
<dbReference type="PANTHER" id="PTHR21403">
    <property type="entry name" value="ATP PHOSPHORIBOSYLTRANSFERASE ATP-PRTASE"/>
    <property type="match status" value="1"/>
</dbReference>
<dbReference type="InterPro" id="IPR015867">
    <property type="entry name" value="N-reg_PII/ATP_PRibTrfase_C"/>
</dbReference>
<dbReference type="KEGG" id="ten:LPB136_03845"/>
<dbReference type="GO" id="GO:0000105">
    <property type="term" value="P:L-histidine biosynthetic process"/>
    <property type="evidence" value="ECO:0007669"/>
    <property type="project" value="UniProtKB-UniRule"/>
</dbReference>
<evidence type="ECO:0000256" key="8">
    <source>
        <dbReference type="ARBA" id="ARBA00022490"/>
    </source>
</evidence>
<dbReference type="Pfam" id="PF01634">
    <property type="entry name" value="HisG"/>
    <property type="match status" value="1"/>
</dbReference>
<evidence type="ECO:0000256" key="12">
    <source>
        <dbReference type="ARBA" id="ARBA00022723"/>
    </source>
</evidence>
<keyword evidence="13 18" id="KW-0547">Nucleotide-binding</keyword>
<protein>
    <recommendedName>
        <fullName evidence="7 18">ATP phosphoribosyltransferase</fullName>
        <shortName evidence="18">ATP-PRT</shortName>
        <shortName evidence="18">ATP-PRTase</shortName>
        <ecNumber evidence="6 18">2.4.2.17</ecNumber>
    </recommendedName>
</protein>
<evidence type="ECO:0000256" key="17">
    <source>
        <dbReference type="ARBA" id="ARBA00024861"/>
    </source>
</evidence>
<feature type="domain" description="Histidine biosynthesis HisG C-terminal" evidence="20">
    <location>
        <begin position="211"/>
        <end position="282"/>
    </location>
</feature>
<keyword evidence="15 18" id="KW-0460">Magnesium</keyword>
<dbReference type="PROSITE" id="PS01316">
    <property type="entry name" value="ATP_P_PHORIBOSYLTR"/>
    <property type="match status" value="1"/>
</dbReference>
<evidence type="ECO:0000259" key="20">
    <source>
        <dbReference type="Pfam" id="PF08029"/>
    </source>
</evidence>
<dbReference type="InterPro" id="IPR020621">
    <property type="entry name" value="ATP-PRT_HisG_long"/>
</dbReference>
<evidence type="ECO:0000256" key="4">
    <source>
        <dbReference type="ARBA" id="ARBA00004667"/>
    </source>
</evidence>
<accession>A0A1L3JHF7</accession>
<keyword evidence="22" id="KW-1185">Reference proteome</keyword>
<comment type="subcellular location">
    <subcellularLocation>
        <location evidence="3 18">Cytoplasm</location>
    </subcellularLocation>
</comment>
<dbReference type="NCBIfam" id="TIGR03455">
    <property type="entry name" value="HisG_C-term"/>
    <property type="match status" value="1"/>
</dbReference>
<evidence type="ECO:0000256" key="14">
    <source>
        <dbReference type="ARBA" id="ARBA00022840"/>
    </source>
</evidence>
<evidence type="ECO:0000256" key="2">
    <source>
        <dbReference type="ARBA" id="ARBA00001946"/>
    </source>
</evidence>
<evidence type="ECO:0000256" key="15">
    <source>
        <dbReference type="ARBA" id="ARBA00022842"/>
    </source>
</evidence>
<dbReference type="FunFam" id="3.40.190.10:FF:000008">
    <property type="entry name" value="ATP phosphoribosyltransferase"/>
    <property type="match status" value="1"/>
</dbReference>
<reference evidence="21 22" key="1">
    <citation type="submission" date="2016-11" db="EMBL/GenBank/DDBJ databases">
        <title>Tenacibaculum sp. LPB0136, isolated from marine environment.</title>
        <authorList>
            <person name="Kim E."/>
            <person name="Yi H."/>
        </authorList>
    </citation>
    <scope>NUCLEOTIDE SEQUENCE [LARGE SCALE GENOMIC DNA]</scope>
    <source>
        <strain evidence="21 22">LPB0136</strain>
    </source>
</reference>
<proteinExistence type="inferred from homology"/>
<evidence type="ECO:0000256" key="11">
    <source>
        <dbReference type="ARBA" id="ARBA00022679"/>
    </source>
</evidence>
<dbReference type="Pfam" id="PF08029">
    <property type="entry name" value="HisG_C"/>
    <property type="match status" value="1"/>
</dbReference>
<dbReference type="OrthoDB" id="9801867at2"/>
<feature type="domain" description="ATP phosphoribosyltransferase catalytic" evidence="19">
    <location>
        <begin position="51"/>
        <end position="205"/>
    </location>
</feature>
<keyword evidence="9 18" id="KW-0028">Amino-acid biosynthesis</keyword>